<feature type="region of interest" description="Disordered" evidence="6">
    <location>
        <begin position="290"/>
        <end position="317"/>
    </location>
</feature>
<evidence type="ECO:0000256" key="2">
    <source>
        <dbReference type="ARBA" id="ARBA00022771"/>
    </source>
</evidence>
<organism evidence="9 10">
    <name type="scientific">Prymnesium parvum</name>
    <name type="common">Toxic golden alga</name>
    <dbReference type="NCBI Taxonomy" id="97485"/>
    <lineage>
        <taxon>Eukaryota</taxon>
        <taxon>Haptista</taxon>
        <taxon>Haptophyta</taxon>
        <taxon>Prymnesiophyceae</taxon>
        <taxon>Prymnesiales</taxon>
        <taxon>Prymnesiaceae</taxon>
        <taxon>Prymnesium</taxon>
    </lineage>
</organism>
<evidence type="ECO:0000313" key="9">
    <source>
        <dbReference type="EMBL" id="KAL1524771.1"/>
    </source>
</evidence>
<feature type="compositionally biased region" description="Acidic residues" evidence="6">
    <location>
        <begin position="65"/>
        <end position="86"/>
    </location>
</feature>
<keyword evidence="2 4" id="KW-0863">Zinc-finger</keyword>
<keyword evidence="10" id="KW-1185">Reference proteome</keyword>
<dbReference type="Pfam" id="PF02148">
    <property type="entry name" value="zf-UBP"/>
    <property type="match status" value="1"/>
</dbReference>
<dbReference type="InterPro" id="IPR047243">
    <property type="entry name" value="RING-H2_BRAP2"/>
</dbReference>
<protein>
    <recommendedName>
        <fullName evidence="11">BRCA1-associated protein</fullName>
    </recommendedName>
</protein>
<evidence type="ECO:0000256" key="6">
    <source>
        <dbReference type="SAM" id="MobiDB-lite"/>
    </source>
</evidence>
<dbReference type="InterPro" id="IPR001841">
    <property type="entry name" value="Znf_RING"/>
</dbReference>
<feature type="region of interest" description="Disordered" evidence="6">
    <location>
        <begin position="47"/>
        <end position="88"/>
    </location>
</feature>
<accession>A0AB34JUZ2</accession>
<dbReference type="Pfam" id="PF07576">
    <property type="entry name" value="BRAP2"/>
    <property type="match status" value="1"/>
</dbReference>
<gene>
    <name evidence="9" type="ORF">AB1Y20_019654</name>
</gene>
<keyword evidence="1" id="KW-0479">Metal-binding</keyword>
<dbReference type="Proteomes" id="UP001515480">
    <property type="component" value="Unassembled WGS sequence"/>
</dbReference>
<feature type="compositionally biased region" description="Gly residues" evidence="6">
    <location>
        <begin position="297"/>
        <end position="312"/>
    </location>
</feature>
<feature type="region of interest" description="Disordered" evidence="6">
    <location>
        <begin position="222"/>
        <end position="261"/>
    </location>
</feature>
<dbReference type="InterPro" id="IPR013083">
    <property type="entry name" value="Znf_RING/FYVE/PHD"/>
</dbReference>
<dbReference type="PANTHER" id="PTHR24007:SF7">
    <property type="entry name" value="BRCA1-ASSOCIATED PROTEIN"/>
    <property type="match status" value="1"/>
</dbReference>
<evidence type="ECO:0000256" key="1">
    <source>
        <dbReference type="ARBA" id="ARBA00022723"/>
    </source>
</evidence>
<name>A0AB34JUZ2_PRYPA</name>
<evidence type="ECO:0000256" key="3">
    <source>
        <dbReference type="ARBA" id="ARBA00022833"/>
    </source>
</evidence>
<dbReference type="SMART" id="SM00184">
    <property type="entry name" value="RING"/>
    <property type="match status" value="1"/>
</dbReference>
<dbReference type="EMBL" id="JBGBPQ010000005">
    <property type="protein sequence ID" value="KAL1524771.1"/>
    <property type="molecule type" value="Genomic_DNA"/>
</dbReference>
<dbReference type="GO" id="GO:0061630">
    <property type="term" value="F:ubiquitin protein ligase activity"/>
    <property type="evidence" value="ECO:0007669"/>
    <property type="project" value="TreeGrafter"/>
</dbReference>
<evidence type="ECO:0000259" key="8">
    <source>
        <dbReference type="PROSITE" id="PS50271"/>
    </source>
</evidence>
<feature type="domain" description="RING-type" evidence="7">
    <location>
        <begin position="353"/>
        <end position="393"/>
    </location>
</feature>
<dbReference type="GO" id="GO:0005737">
    <property type="term" value="C:cytoplasm"/>
    <property type="evidence" value="ECO:0007669"/>
    <property type="project" value="TreeGrafter"/>
</dbReference>
<dbReference type="InterPro" id="IPR011422">
    <property type="entry name" value="BRAP2/ETP1_RRM"/>
</dbReference>
<evidence type="ECO:0000313" key="10">
    <source>
        <dbReference type="Proteomes" id="UP001515480"/>
    </source>
</evidence>
<dbReference type="SUPFAM" id="SSF57850">
    <property type="entry name" value="RING/U-box"/>
    <property type="match status" value="1"/>
</dbReference>
<dbReference type="PANTHER" id="PTHR24007">
    <property type="entry name" value="BRCA1-ASSOCIATED PROTEIN"/>
    <property type="match status" value="1"/>
</dbReference>
<evidence type="ECO:0008006" key="11">
    <source>
        <dbReference type="Google" id="ProtNLM"/>
    </source>
</evidence>
<keyword evidence="5" id="KW-0175">Coiled coil</keyword>
<sequence length="685" mass="74993">MYGLSIRCGDALAEQHGFLAPTIHVDRATQVDPTLCEPYVPAPVGHASAADASAASEASPFPPPADDEELLRENDELSSDAEDDATAAERQQVELAETPFLSGHPSMDLIAGSVSFLRFLNPAGVHGLRPPPLRSNLICLMGVPSYLNSSDLIRFVGGYARFARHMRLVRDASMPHRHLLLLQFASPATAERFRRDYHGRRFNSLEPEIALAVHVAHLSFHASRPSSPRPSPPLPSSPHPSSPHPSSPRPSSPRPSSPRGLQHRPLLAACVQLAPAGERAVLVQIELRGGGGREAEGGGEGKGGGEEAAGEGGARRRRAVDEAVAMARAGRRALLEPLLLGELLGHAVELPSCPVCLERLDPSVTGVFTIVCNHTFHCECLRRWADSSCPVCRHVQDDAVDASICEVCGASEEQWICLVCGHVGCGRYGCGAGVVHNEKTGHNFAMELGTQRVWDYAGDNYVHRLIQNKVDGKLVELPDPGQVAGSSAEAGREPSQMDAAALEMKQRGFEEQYEAVIHEYSMLLTGQLEVQREHFEERLAELEKRHKRQLWEQEQQLLEREQQLALKSAMVEREAKSLARQQQAASRDRKEHDFNKQLNEQLMRNQAELREQLQAAARREAELKANAAELEEQLRDMSFHFEAQLKILQEGDGAELSGGAVELAPETTPKAKGKRRARTSGGHSR</sequence>
<comment type="caution">
    <text evidence="9">The sequence shown here is derived from an EMBL/GenBank/DDBJ whole genome shotgun (WGS) entry which is preliminary data.</text>
</comment>
<feature type="compositionally biased region" description="Pro residues" evidence="6">
    <location>
        <begin position="227"/>
        <end position="256"/>
    </location>
</feature>
<reference evidence="9 10" key="1">
    <citation type="journal article" date="2024" name="Science">
        <title>Giant polyketide synthase enzymes in the biosynthesis of giant marine polyether toxins.</title>
        <authorList>
            <person name="Fallon T.R."/>
            <person name="Shende V.V."/>
            <person name="Wierzbicki I.H."/>
            <person name="Pendleton A.L."/>
            <person name="Watervoot N.F."/>
            <person name="Auber R.P."/>
            <person name="Gonzalez D.J."/>
            <person name="Wisecaver J.H."/>
            <person name="Moore B.S."/>
        </authorList>
    </citation>
    <scope>NUCLEOTIDE SEQUENCE [LARGE SCALE GENOMIC DNA]</scope>
    <source>
        <strain evidence="9 10">12B1</strain>
    </source>
</reference>
<dbReference type="InterPro" id="IPR001607">
    <property type="entry name" value="Znf_UBP"/>
</dbReference>
<keyword evidence="3" id="KW-0862">Zinc</keyword>
<dbReference type="Gene3D" id="3.30.40.10">
    <property type="entry name" value="Zinc/RING finger domain, C3HC4 (zinc finger)"/>
    <property type="match status" value="2"/>
</dbReference>
<dbReference type="GO" id="GO:0016567">
    <property type="term" value="P:protein ubiquitination"/>
    <property type="evidence" value="ECO:0007669"/>
    <property type="project" value="TreeGrafter"/>
</dbReference>
<dbReference type="CDD" id="cd16457">
    <property type="entry name" value="RING-H2_BRAP2"/>
    <property type="match status" value="1"/>
</dbReference>
<evidence type="ECO:0000259" key="7">
    <source>
        <dbReference type="PROSITE" id="PS50089"/>
    </source>
</evidence>
<dbReference type="SMART" id="SM00290">
    <property type="entry name" value="ZnF_UBP"/>
    <property type="match status" value="1"/>
</dbReference>
<dbReference type="Pfam" id="PF13639">
    <property type="entry name" value="zf-RING_2"/>
    <property type="match status" value="1"/>
</dbReference>
<feature type="region of interest" description="Disordered" evidence="6">
    <location>
        <begin position="658"/>
        <end position="685"/>
    </location>
</feature>
<feature type="coiled-coil region" evidence="5">
    <location>
        <begin position="525"/>
        <end position="552"/>
    </location>
</feature>
<feature type="compositionally biased region" description="Low complexity" evidence="6">
    <location>
        <begin position="47"/>
        <end position="59"/>
    </location>
</feature>
<dbReference type="PROSITE" id="PS50271">
    <property type="entry name" value="ZF_UBP"/>
    <property type="match status" value="1"/>
</dbReference>
<dbReference type="GO" id="GO:0008270">
    <property type="term" value="F:zinc ion binding"/>
    <property type="evidence" value="ECO:0007669"/>
    <property type="project" value="UniProtKB-KW"/>
</dbReference>
<evidence type="ECO:0000256" key="4">
    <source>
        <dbReference type="PROSITE-ProRule" id="PRU00502"/>
    </source>
</evidence>
<feature type="domain" description="UBP-type" evidence="8">
    <location>
        <begin position="387"/>
        <end position="481"/>
    </location>
</feature>
<dbReference type="AlphaFoldDB" id="A0AB34JUZ2"/>
<feature type="coiled-coil region" evidence="5">
    <location>
        <begin position="595"/>
        <end position="640"/>
    </location>
</feature>
<feature type="compositionally biased region" description="Basic residues" evidence="6">
    <location>
        <begin position="671"/>
        <end position="685"/>
    </location>
</feature>
<dbReference type="PROSITE" id="PS50089">
    <property type="entry name" value="ZF_RING_2"/>
    <property type="match status" value="1"/>
</dbReference>
<dbReference type="GO" id="GO:0007265">
    <property type="term" value="P:Ras protein signal transduction"/>
    <property type="evidence" value="ECO:0007669"/>
    <property type="project" value="TreeGrafter"/>
</dbReference>
<evidence type="ECO:0000256" key="5">
    <source>
        <dbReference type="SAM" id="Coils"/>
    </source>
</evidence>
<proteinExistence type="predicted"/>